<dbReference type="Gene3D" id="3.90.1150.10">
    <property type="entry name" value="Aspartate Aminotransferase, domain 1"/>
    <property type="match status" value="1"/>
</dbReference>
<evidence type="ECO:0000256" key="3">
    <source>
        <dbReference type="RuleBase" id="RU004508"/>
    </source>
</evidence>
<dbReference type="InterPro" id="IPR020026">
    <property type="entry name" value="PseC"/>
</dbReference>
<comment type="similarity">
    <text evidence="3">Belongs to the DegT/DnrJ/EryC1 family.</text>
</comment>
<comment type="caution">
    <text evidence="4">The sequence shown here is derived from an EMBL/GenBank/DDBJ whole genome shotgun (WGS) entry which is preliminary data.</text>
</comment>
<evidence type="ECO:0000313" key="4">
    <source>
        <dbReference type="EMBL" id="GCL36292.1"/>
    </source>
</evidence>
<dbReference type="SUPFAM" id="SSF53383">
    <property type="entry name" value="PLP-dependent transferases"/>
    <property type="match status" value="1"/>
</dbReference>
<dbReference type="PIRSF" id="PIRSF000390">
    <property type="entry name" value="PLP_StrS"/>
    <property type="match status" value="1"/>
</dbReference>
<dbReference type="InterPro" id="IPR015421">
    <property type="entry name" value="PyrdxlP-dep_Trfase_major"/>
</dbReference>
<dbReference type="Proteomes" id="UP000300142">
    <property type="component" value="Unassembled WGS sequence"/>
</dbReference>
<feature type="active site" description="Proton acceptor" evidence="1">
    <location>
        <position position="191"/>
    </location>
</feature>
<dbReference type="Gene3D" id="3.40.640.10">
    <property type="entry name" value="Type I PLP-dependent aspartate aminotransferase-like (Major domain)"/>
    <property type="match status" value="1"/>
</dbReference>
<dbReference type="GO" id="GO:0000271">
    <property type="term" value="P:polysaccharide biosynthetic process"/>
    <property type="evidence" value="ECO:0007669"/>
    <property type="project" value="TreeGrafter"/>
</dbReference>
<evidence type="ECO:0000256" key="1">
    <source>
        <dbReference type="PIRSR" id="PIRSR000390-1"/>
    </source>
</evidence>
<dbReference type="InterPro" id="IPR000653">
    <property type="entry name" value="DegT/StrS_aminotransferase"/>
</dbReference>
<evidence type="ECO:0000256" key="2">
    <source>
        <dbReference type="PIRSR" id="PIRSR000390-2"/>
    </source>
</evidence>
<keyword evidence="4" id="KW-0808">Transferase</keyword>
<sequence>MNPFIPYGRQSISEADIAAVVQVLQSDWLTQGPMVPAFEQGVTVACGASYGVAVNSATWALHIACLALGLGPGDRLWTVPNTFVASANCGRYCGAEVDFVDIDPDTYNLSVGALRQKLQIAQAQGSLPKIVIPVHFAGQSCDMAAIYALSQEYNFRIIEDASHAVGGEYQGQPVGNCRYSDITVFSFHPVKIITTAEGGMAVTNDPEIAAKMARLRTHGITRDPELLSGQLQGSWVYEQVELGFNYRMTDLQAALGLSQLQRLPEFIARRRQLAAQYDRMLADMPVILPWQHPDSLSAWHLYVVQVEATAKLNREELFTALREGGIGVQVHYIPVHLQPYYRRLGFQTGDFPVAESYYGQAISLPMYAGLSDGDQGRVVEVLGRATGT</sequence>
<dbReference type="Pfam" id="PF01041">
    <property type="entry name" value="DegT_DnrJ_EryC1"/>
    <property type="match status" value="1"/>
</dbReference>
<keyword evidence="5" id="KW-1185">Reference proteome</keyword>
<dbReference type="InterPro" id="IPR015422">
    <property type="entry name" value="PyrdxlP-dep_Trfase_small"/>
</dbReference>
<evidence type="ECO:0000313" key="5">
    <source>
        <dbReference type="Proteomes" id="UP000300142"/>
    </source>
</evidence>
<keyword evidence="2 3" id="KW-0663">Pyridoxal phosphate</keyword>
<accession>A0A479ZVR4</accession>
<protein>
    <submittedName>
        <fullName evidence="4">DegT/DnrJ/EryC1/StrS aminotransferase</fullName>
    </submittedName>
</protein>
<dbReference type="GO" id="GO:0030170">
    <property type="term" value="F:pyridoxal phosphate binding"/>
    <property type="evidence" value="ECO:0007669"/>
    <property type="project" value="TreeGrafter"/>
</dbReference>
<dbReference type="GO" id="GO:0008483">
    <property type="term" value="F:transaminase activity"/>
    <property type="evidence" value="ECO:0007669"/>
    <property type="project" value="UniProtKB-KW"/>
</dbReference>
<feature type="modified residue" description="N6-(pyridoxal phosphate)lysine" evidence="2">
    <location>
        <position position="191"/>
    </location>
</feature>
<dbReference type="RefSeq" id="WP_137666851.1">
    <property type="nucleotide sequence ID" value="NZ_BJCE01000033.1"/>
</dbReference>
<dbReference type="CDD" id="cd00616">
    <property type="entry name" value="AHBA_syn"/>
    <property type="match status" value="1"/>
</dbReference>
<dbReference type="AlphaFoldDB" id="A0A479ZVR4"/>
<name>A0A479ZVR4_9CYAN</name>
<keyword evidence="4" id="KW-0032">Aminotransferase</keyword>
<dbReference type="InterPro" id="IPR015424">
    <property type="entry name" value="PyrdxlP-dep_Trfase"/>
</dbReference>
<gene>
    <name evidence="4" type="ORF">SR1949_13950</name>
</gene>
<dbReference type="NCBIfam" id="TIGR03588">
    <property type="entry name" value="PseC"/>
    <property type="match status" value="1"/>
</dbReference>
<dbReference type="EMBL" id="BJCE01000033">
    <property type="protein sequence ID" value="GCL36292.1"/>
    <property type="molecule type" value="Genomic_DNA"/>
</dbReference>
<reference evidence="5" key="1">
    <citation type="submission" date="2019-02" db="EMBL/GenBank/DDBJ databases">
        <title>Draft genome sequence of Sphaerospermopsis reniformis NIES-1949.</title>
        <authorList>
            <person name="Yamaguchi H."/>
            <person name="Suzuki S."/>
            <person name="Kawachi M."/>
        </authorList>
    </citation>
    <scope>NUCLEOTIDE SEQUENCE [LARGE SCALE GENOMIC DNA]</scope>
    <source>
        <strain evidence="5">NIES-1949</strain>
    </source>
</reference>
<proteinExistence type="inferred from homology"/>
<organism evidence="4 5">
    <name type="scientific">Sphaerospermopsis reniformis</name>
    <dbReference type="NCBI Taxonomy" id="531300"/>
    <lineage>
        <taxon>Bacteria</taxon>
        <taxon>Bacillati</taxon>
        <taxon>Cyanobacteriota</taxon>
        <taxon>Cyanophyceae</taxon>
        <taxon>Nostocales</taxon>
        <taxon>Aphanizomenonaceae</taxon>
        <taxon>Sphaerospermopsis</taxon>
    </lineage>
</organism>
<dbReference type="PANTHER" id="PTHR30244:SF34">
    <property type="entry name" value="DTDP-4-AMINO-4,6-DIDEOXYGALACTOSE TRANSAMINASE"/>
    <property type="match status" value="1"/>
</dbReference>
<dbReference type="PANTHER" id="PTHR30244">
    <property type="entry name" value="TRANSAMINASE"/>
    <property type="match status" value="1"/>
</dbReference>